<dbReference type="Gene3D" id="3.40.1080.10">
    <property type="entry name" value="Glutaconate Coenzyme A-transferase"/>
    <property type="match status" value="2"/>
</dbReference>
<dbReference type="PANTHER" id="PTHR13707:SF60">
    <property type="entry name" value="ACETATE COA-TRANSFERASE SUBUNIT ALPHA"/>
    <property type="match status" value="1"/>
</dbReference>
<feature type="chain" id="PRO_5036408796" description="3-oxoacid CoA-transferase" evidence="3">
    <location>
        <begin position="22"/>
        <end position="545"/>
    </location>
</feature>
<dbReference type="SMART" id="SM00882">
    <property type="entry name" value="CoA_trans"/>
    <property type="match status" value="2"/>
</dbReference>
<dbReference type="SUPFAM" id="SSF100950">
    <property type="entry name" value="NagB/RpiA/CoA transferase-like"/>
    <property type="match status" value="2"/>
</dbReference>
<proteinExistence type="predicted"/>
<dbReference type="PANTHER" id="PTHR13707">
    <property type="entry name" value="KETOACID-COENZYME A TRANSFERASE"/>
    <property type="match status" value="1"/>
</dbReference>
<dbReference type="Proteomes" id="UP000654075">
    <property type="component" value="Unassembled WGS sequence"/>
</dbReference>
<keyword evidence="3" id="KW-0732">Signal</keyword>
<dbReference type="PROSITE" id="PS01274">
    <property type="entry name" value="COA_TRANSF_2"/>
    <property type="match status" value="1"/>
</dbReference>
<dbReference type="OrthoDB" id="1933379at2759"/>
<keyword evidence="1" id="KW-0808">Transferase</keyword>
<comment type="caution">
    <text evidence="4">The sequence shown here is derived from an EMBL/GenBank/DDBJ whole genome shotgun (WGS) entry which is preliminary data.</text>
</comment>
<protein>
    <recommendedName>
        <fullName evidence="7">3-oxoacid CoA-transferase</fullName>
    </recommendedName>
</protein>
<accession>A0A813EBW7</accession>
<dbReference type="InterPro" id="IPR037171">
    <property type="entry name" value="NagB/RpiA_transferase-like"/>
</dbReference>
<dbReference type="EMBL" id="CAJNNW010016008">
    <property type="protein sequence ID" value="CAE8658316.1"/>
    <property type="molecule type" value="Genomic_DNA"/>
</dbReference>
<dbReference type="EMBL" id="CAJNNV010009952">
    <property type="protein sequence ID" value="CAE8598009.1"/>
    <property type="molecule type" value="Genomic_DNA"/>
</dbReference>
<evidence type="ECO:0000313" key="6">
    <source>
        <dbReference type="Proteomes" id="UP000654075"/>
    </source>
</evidence>
<dbReference type="GO" id="GO:0008410">
    <property type="term" value="F:CoA-transferase activity"/>
    <property type="evidence" value="ECO:0007669"/>
    <property type="project" value="InterPro"/>
</dbReference>
<dbReference type="InterPro" id="IPR004164">
    <property type="entry name" value="CoA_transf_AS"/>
</dbReference>
<evidence type="ECO:0000256" key="1">
    <source>
        <dbReference type="ARBA" id="ARBA00022679"/>
    </source>
</evidence>
<gene>
    <name evidence="4" type="ORF">PGLA1383_LOCUS16423</name>
    <name evidence="5" type="ORF">PGLA2088_LOCUS13383</name>
</gene>
<organism evidence="4 6">
    <name type="scientific">Polarella glacialis</name>
    <name type="common">Dinoflagellate</name>
    <dbReference type="NCBI Taxonomy" id="89957"/>
    <lineage>
        <taxon>Eukaryota</taxon>
        <taxon>Sar</taxon>
        <taxon>Alveolata</taxon>
        <taxon>Dinophyceae</taxon>
        <taxon>Suessiales</taxon>
        <taxon>Suessiaceae</taxon>
        <taxon>Polarella</taxon>
    </lineage>
</organism>
<evidence type="ECO:0000256" key="2">
    <source>
        <dbReference type="SAM" id="MobiDB-lite"/>
    </source>
</evidence>
<feature type="compositionally biased region" description="Low complexity" evidence="2">
    <location>
        <begin position="47"/>
        <end position="61"/>
    </location>
</feature>
<sequence length="545" mass="58066">MVHHVVLALLTCCTLLGATHQSPTPPECRADEDGSSLMQRGQLNWQQQQQSQQPQSEKQASVKCSRKTPQNPAYPPLGKFPEKVVMSSKEAVSDIASGSTLLIGGWGPAIGTPMALVRALVEHSAENLTLVSGIALAPAFELSLLSKAKLVVTSYISGNAELTRQWFAGKLELELLPMGTFVEKVRAGSAGIPAFFTPAGVGTLIQEGGFPIKYFPNGSVAVQSAPKEAREFGGKSYLMEEAISSDYALVMAWKADRFGNLMFRGTARNFNLDMAKAGRITIAQVEEIVEALTPEETQVPGIYVDRLLLESCPEALTSQPSTSAHSAAEITIAKRAALELQDGMYVNLGAGLALLASSYVPVGVHVVLQSENGLLGMGPPPPPGEDPDVTNAGGQPTTYYRGSSFFSSSESFLMIRGGHLELTLLGALQVSQNGDLASWMVPGGFTPGMGGAMDLVSNPERTRVVVTTTQLHGAQFKLVKNCTFPLTGRAVISRVITEMAVFDFRGQGALPLLVEIVHTTSVDVVRRATGFDFEVADPLATFQEG</sequence>
<name>A0A813EBW7_POLGL</name>
<dbReference type="Proteomes" id="UP000626109">
    <property type="component" value="Unassembled WGS sequence"/>
</dbReference>
<reference evidence="4" key="1">
    <citation type="submission" date="2021-02" db="EMBL/GenBank/DDBJ databases">
        <authorList>
            <person name="Dougan E. K."/>
            <person name="Rhodes N."/>
            <person name="Thang M."/>
            <person name="Chan C."/>
        </authorList>
    </citation>
    <scope>NUCLEOTIDE SEQUENCE</scope>
</reference>
<dbReference type="Pfam" id="PF01144">
    <property type="entry name" value="CoA_trans"/>
    <property type="match status" value="2"/>
</dbReference>
<evidence type="ECO:0000313" key="5">
    <source>
        <dbReference type="EMBL" id="CAE8658316.1"/>
    </source>
</evidence>
<evidence type="ECO:0008006" key="7">
    <source>
        <dbReference type="Google" id="ProtNLM"/>
    </source>
</evidence>
<evidence type="ECO:0000256" key="3">
    <source>
        <dbReference type="SAM" id="SignalP"/>
    </source>
</evidence>
<dbReference type="InterPro" id="IPR012792">
    <property type="entry name" value="3-oxoacid_CoA-transf_A"/>
</dbReference>
<dbReference type="AlphaFoldDB" id="A0A813EBW7"/>
<evidence type="ECO:0000313" key="4">
    <source>
        <dbReference type="EMBL" id="CAE8598009.1"/>
    </source>
</evidence>
<feature type="signal peptide" evidence="3">
    <location>
        <begin position="1"/>
        <end position="21"/>
    </location>
</feature>
<keyword evidence="6" id="KW-1185">Reference proteome</keyword>
<dbReference type="NCBIfam" id="TIGR02429">
    <property type="entry name" value="pcaI_scoA_fam"/>
    <property type="match status" value="1"/>
</dbReference>
<dbReference type="InterPro" id="IPR004165">
    <property type="entry name" value="CoA_trans_fam_I"/>
</dbReference>
<feature type="region of interest" description="Disordered" evidence="2">
    <location>
        <begin position="47"/>
        <end position="79"/>
    </location>
</feature>